<dbReference type="Proteomes" id="UP000439903">
    <property type="component" value="Unassembled WGS sequence"/>
</dbReference>
<proteinExistence type="predicted"/>
<sequence length="100" mass="11773">MLTNKRKESNRFELVHNLTKETENKLQELKEGIDDWLKDRKLAAQKELFFAILDLSLSVGKVVIQHSINKIFKSVQYVLENVIENIRKLFSITDNEDLKK</sequence>
<protein>
    <submittedName>
        <fullName evidence="1">Uncharacterized protein</fullName>
    </submittedName>
</protein>
<comment type="caution">
    <text evidence="1">The sequence shown here is derived from an EMBL/GenBank/DDBJ whole genome shotgun (WGS) entry which is preliminary data.</text>
</comment>
<organism evidence="1 2">
    <name type="scientific">Gigaspora margarita</name>
    <dbReference type="NCBI Taxonomy" id="4874"/>
    <lineage>
        <taxon>Eukaryota</taxon>
        <taxon>Fungi</taxon>
        <taxon>Fungi incertae sedis</taxon>
        <taxon>Mucoromycota</taxon>
        <taxon>Glomeromycotina</taxon>
        <taxon>Glomeromycetes</taxon>
        <taxon>Diversisporales</taxon>
        <taxon>Gigasporaceae</taxon>
        <taxon>Gigaspora</taxon>
    </lineage>
</organism>
<name>A0A8H4B1P2_GIGMA</name>
<dbReference type="EMBL" id="WTPW01000059">
    <property type="protein sequence ID" value="KAF0553034.1"/>
    <property type="molecule type" value="Genomic_DNA"/>
</dbReference>
<evidence type="ECO:0000313" key="1">
    <source>
        <dbReference type="EMBL" id="KAF0553034.1"/>
    </source>
</evidence>
<dbReference type="AlphaFoldDB" id="A0A8H4B1P2"/>
<accession>A0A8H4B1P2</accession>
<reference evidence="1 2" key="1">
    <citation type="journal article" date="2019" name="Environ. Microbiol.">
        <title>At the nexus of three kingdoms: the genome of the mycorrhizal fungus Gigaspora margarita provides insights into plant, endobacterial and fungal interactions.</title>
        <authorList>
            <person name="Venice F."/>
            <person name="Ghignone S."/>
            <person name="Salvioli di Fossalunga A."/>
            <person name="Amselem J."/>
            <person name="Novero M."/>
            <person name="Xianan X."/>
            <person name="Sedzielewska Toro K."/>
            <person name="Morin E."/>
            <person name="Lipzen A."/>
            <person name="Grigoriev I.V."/>
            <person name="Henrissat B."/>
            <person name="Martin F.M."/>
            <person name="Bonfante P."/>
        </authorList>
    </citation>
    <scope>NUCLEOTIDE SEQUENCE [LARGE SCALE GENOMIC DNA]</scope>
    <source>
        <strain evidence="1 2">BEG34</strain>
    </source>
</reference>
<evidence type="ECO:0000313" key="2">
    <source>
        <dbReference type="Proteomes" id="UP000439903"/>
    </source>
</evidence>
<gene>
    <name evidence="1" type="ORF">F8M41_020720</name>
</gene>
<keyword evidence="2" id="KW-1185">Reference proteome</keyword>